<proteinExistence type="predicted"/>
<accession>A0A814G1K7</accession>
<evidence type="ECO:0000313" key="2">
    <source>
        <dbReference type="EMBL" id="CAF0991514.1"/>
    </source>
</evidence>
<dbReference type="EMBL" id="CAJNOO010000609">
    <property type="protein sequence ID" value="CAF0991514.1"/>
    <property type="molecule type" value="Genomic_DNA"/>
</dbReference>
<evidence type="ECO:0000313" key="4">
    <source>
        <dbReference type="Proteomes" id="UP000663882"/>
    </source>
</evidence>
<dbReference type="AlphaFoldDB" id="A0A814G1K7"/>
<dbReference type="EMBL" id="CAJOAX010002847">
    <property type="protein sequence ID" value="CAF3822337.1"/>
    <property type="molecule type" value="Genomic_DNA"/>
</dbReference>
<keyword evidence="1" id="KW-0812">Transmembrane</keyword>
<comment type="caution">
    <text evidence="2">The sequence shown here is derived from an EMBL/GenBank/DDBJ whole genome shotgun (WGS) entry which is preliminary data.</text>
</comment>
<name>A0A814G1K7_9BILA</name>
<protein>
    <recommendedName>
        <fullName evidence="5">C-type lectin domain-containing protein</fullName>
    </recommendedName>
</protein>
<keyword evidence="1" id="KW-1133">Transmembrane helix</keyword>
<dbReference type="Proteomes" id="UP000663823">
    <property type="component" value="Unassembled WGS sequence"/>
</dbReference>
<organism evidence="2 4">
    <name type="scientific">Rotaria sordida</name>
    <dbReference type="NCBI Taxonomy" id="392033"/>
    <lineage>
        <taxon>Eukaryota</taxon>
        <taxon>Metazoa</taxon>
        <taxon>Spiralia</taxon>
        <taxon>Gnathifera</taxon>
        <taxon>Rotifera</taxon>
        <taxon>Eurotatoria</taxon>
        <taxon>Bdelloidea</taxon>
        <taxon>Philodinida</taxon>
        <taxon>Philodinidae</taxon>
        <taxon>Rotaria</taxon>
    </lineage>
</organism>
<evidence type="ECO:0000256" key="1">
    <source>
        <dbReference type="SAM" id="Phobius"/>
    </source>
</evidence>
<keyword evidence="1" id="KW-0472">Membrane</keyword>
<dbReference type="OrthoDB" id="10038170at2759"/>
<evidence type="ECO:0000313" key="3">
    <source>
        <dbReference type="EMBL" id="CAF3822337.1"/>
    </source>
</evidence>
<sequence length="318" mass="35641">MRNLSVLSSFNESCSNNFSCTNPLICSNTNKCICPKSSTFWNNEQNDCLSCLSGWIQWKTNRCLSFAVPSEGGLSYDQANHICHTFSAQIFHIYNIDEFKQFQLIVNILLHSTFSSAITIYFRLGAWINRLNIKELEDVLCDENENNSNFECVFIKRNNLKNGTLCLSRLECNESMLFICDMAAMSENYTIDNETSIFSNRAIASIIGAVAPFAVDLLGNLLNGNKQPSPELQPIQPLPPQQIIIQQEPPPSPQIASQEKPSSNNTLLYVLLGIGGFVLLLVMFGIIIAIIFFTGCMQNLSATQQTNYRSSIESSYNY</sequence>
<evidence type="ECO:0008006" key="5">
    <source>
        <dbReference type="Google" id="ProtNLM"/>
    </source>
</evidence>
<dbReference type="SUPFAM" id="SSF56436">
    <property type="entry name" value="C-type lectin-like"/>
    <property type="match status" value="1"/>
</dbReference>
<feature type="transmembrane region" description="Helical" evidence="1">
    <location>
        <begin position="267"/>
        <end position="293"/>
    </location>
</feature>
<gene>
    <name evidence="3" type="ORF">OTI717_LOCUS19485</name>
    <name evidence="2" type="ORF">RFH988_LOCUS13682</name>
</gene>
<reference evidence="2" key="1">
    <citation type="submission" date="2021-02" db="EMBL/GenBank/DDBJ databases">
        <authorList>
            <person name="Nowell W R."/>
        </authorList>
    </citation>
    <scope>NUCLEOTIDE SEQUENCE</scope>
</reference>
<dbReference type="InterPro" id="IPR016187">
    <property type="entry name" value="CTDL_fold"/>
</dbReference>
<dbReference type="Proteomes" id="UP000663882">
    <property type="component" value="Unassembled WGS sequence"/>
</dbReference>